<comment type="caution">
    <text evidence="1">The sequence shown here is derived from an EMBL/GenBank/DDBJ whole genome shotgun (WGS) entry which is preliminary data.</text>
</comment>
<name>A0AAV4AZN3_9GAST</name>
<proteinExistence type="predicted"/>
<evidence type="ECO:0000313" key="2">
    <source>
        <dbReference type="Proteomes" id="UP000735302"/>
    </source>
</evidence>
<organism evidence="1 2">
    <name type="scientific">Plakobranchus ocellatus</name>
    <dbReference type="NCBI Taxonomy" id="259542"/>
    <lineage>
        <taxon>Eukaryota</taxon>
        <taxon>Metazoa</taxon>
        <taxon>Spiralia</taxon>
        <taxon>Lophotrochozoa</taxon>
        <taxon>Mollusca</taxon>
        <taxon>Gastropoda</taxon>
        <taxon>Heterobranchia</taxon>
        <taxon>Euthyneura</taxon>
        <taxon>Panpulmonata</taxon>
        <taxon>Sacoglossa</taxon>
        <taxon>Placobranchoidea</taxon>
        <taxon>Plakobranchidae</taxon>
        <taxon>Plakobranchus</taxon>
    </lineage>
</organism>
<evidence type="ECO:0000313" key="1">
    <source>
        <dbReference type="EMBL" id="GFO11549.1"/>
    </source>
</evidence>
<sequence length="121" mass="13408">MASRGGARKDSTASAGPALEVMDNLKSEIKYGIFQLASGKPATVVTNCAALGDPRRTRDIRVYFLRGEIGGRDFDVMRDTGCEGVVVRKGLIEESQLTSESYLLRRITEYDITIYRTLLEE</sequence>
<accession>A0AAV4AZN3</accession>
<dbReference type="AlphaFoldDB" id="A0AAV4AZN3"/>
<reference evidence="1 2" key="1">
    <citation type="journal article" date="2021" name="Elife">
        <title>Chloroplast acquisition without the gene transfer in kleptoplastic sea slugs, Plakobranchus ocellatus.</title>
        <authorList>
            <person name="Maeda T."/>
            <person name="Takahashi S."/>
            <person name="Yoshida T."/>
            <person name="Shimamura S."/>
            <person name="Takaki Y."/>
            <person name="Nagai Y."/>
            <person name="Toyoda A."/>
            <person name="Suzuki Y."/>
            <person name="Arimoto A."/>
            <person name="Ishii H."/>
            <person name="Satoh N."/>
            <person name="Nishiyama T."/>
            <person name="Hasebe M."/>
            <person name="Maruyama T."/>
            <person name="Minagawa J."/>
            <person name="Obokata J."/>
            <person name="Shigenobu S."/>
        </authorList>
    </citation>
    <scope>NUCLEOTIDE SEQUENCE [LARGE SCALE GENOMIC DNA]</scope>
</reference>
<dbReference type="EMBL" id="BLXT01004325">
    <property type="protein sequence ID" value="GFO11549.1"/>
    <property type="molecule type" value="Genomic_DNA"/>
</dbReference>
<dbReference type="Proteomes" id="UP000735302">
    <property type="component" value="Unassembled WGS sequence"/>
</dbReference>
<keyword evidence="2" id="KW-1185">Reference proteome</keyword>
<protein>
    <submittedName>
        <fullName evidence="1">Uncharacterized protein</fullName>
    </submittedName>
</protein>
<gene>
    <name evidence="1" type="ORF">PoB_003805400</name>
</gene>